<keyword evidence="1" id="KW-1133">Transmembrane helix</keyword>
<dbReference type="SUPFAM" id="SSF54523">
    <property type="entry name" value="Pili subunits"/>
    <property type="match status" value="1"/>
</dbReference>
<proteinExistence type="predicted"/>
<comment type="caution">
    <text evidence="2">The sequence shown here is derived from an EMBL/GenBank/DDBJ whole genome shotgun (WGS) entry which is preliminary data.</text>
</comment>
<dbReference type="Proteomes" id="UP000319148">
    <property type="component" value="Unassembled WGS sequence"/>
</dbReference>
<evidence type="ECO:0000313" key="2">
    <source>
        <dbReference type="EMBL" id="TPD58976.1"/>
    </source>
</evidence>
<keyword evidence="1" id="KW-0812">Transmembrane</keyword>
<keyword evidence="3" id="KW-1185">Reference proteome</keyword>
<evidence type="ECO:0008006" key="4">
    <source>
        <dbReference type="Google" id="ProtNLM"/>
    </source>
</evidence>
<evidence type="ECO:0000256" key="1">
    <source>
        <dbReference type="SAM" id="Phobius"/>
    </source>
</evidence>
<gene>
    <name evidence="2" type="ORF">FIV46_12125</name>
</gene>
<reference evidence="3" key="1">
    <citation type="submission" date="2019-06" db="EMBL/GenBank/DDBJ databases">
        <title>The complete genome of Emcibacter congregatus ZYLT.</title>
        <authorList>
            <person name="Zhao Z."/>
        </authorList>
    </citation>
    <scope>NUCLEOTIDE SEQUENCE [LARGE SCALE GENOMIC DNA]</scope>
    <source>
        <strain evidence="3">MCCC 1A06723</strain>
    </source>
</reference>
<dbReference type="AlphaFoldDB" id="A0A501PGH6"/>
<dbReference type="EMBL" id="VFIY01000015">
    <property type="protein sequence ID" value="TPD58976.1"/>
    <property type="molecule type" value="Genomic_DNA"/>
</dbReference>
<feature type="transmembrane region" description="Helical" evidence="1">
    <location>
        <begin position="33"/>
        <end position="51"/>
    </location>
</feature>
<name>A0A501PGH6_9PROT</name>
<dbReference type="OrthoDB" id="5801210at2"/>
<sequence length="238" mass="26833">MSRCLQIIRRFNRGSVAEQDHQGGEDGFTLVEVLVSFVLLGFVLALLYVGFSYANRVFARTTDLSSWTDDVVQVQDLLRGLISQAYPDPTMFQGGLDRVDFLAPVTRQGRENGLHKVVLQRASGDGSDKLTLTLSSVGKAEPKDEEKFVLMENIEAMEFSYFSIGLHGQTGTWVSHWEKGRELPQAFRLSLKLKRALKTNETQKTQQHGQIDWPTLIVPLQVTQNVDCRFDPVSRKCI</sequence>
<accession>A0A501PGH6</accession>
<dbReference type="Pfam" id="PF07963">
    <property type="entry name" value="N_methyl"/>
    <property type="match status" value="1"/>
</dbReference>
<protein>
    <recommendedName>
        <fullName evidence="4">Prepilin-type N-terminal cleavage/methylation domain-containing protein</fullName>
    </recommendedName>
</protein>
<organism evidence="2 3">
    <name type="scientific">Emcibacter nanhaiensis</name>
    <dbReference type="NCBI Taxonomy" id="1505037"/>
    <lineage>
        <taxon>Bacteria</taxon>
        <taxon>Pseudomonadati</taxon>
        <taxon>Pseudomonadota</taxon>
        <taxon>Alphaproteobacteria</taxon>
        <taxon>Emcibacterales</taxon>
        <taxon>Emcibacteraceae</taxon>
        <taxon>Emcibacter</taxon>
    </lineage>
</organism>
<dbReference type="InterPro" id="IPR012902">
    <property type="entry name" value="N_methyl_site"/>
</dbReference>
<dbReference type="InterPro" id="IPR045584">
    <property type="entry name" value="Pilin-like"/>
</dbReference>
<dbReference type="RefSeq" id="WP_139941195.1">
    <property type="nucleotide sequence ID" value="NZ_JBHSYP010000002.1"/>
</dbReference>
<evidence type="ECO:0000313" key="3">
    <source>
        <dbReference type="Proteomes" id="UP000319148"/>
    </source>
</evidence>
<keyword evidence="1" id="KW-0472">Membrane</keyword>